<keyword evidence="3" id="KW-1185">Reference proteome</keyword>
<dbReference type="PANTHER" id="PTHR40072:SF1">
    <property type="entry name" value="MOLYBDOPTERIN-GUANINE DINUCLEOTIDE BIOSYNTHESIS ADAPTER PROTEIN"/>
    <property type="match status" value="1"/>
</dbReference>
<dbReference type="RefSeq" id="WP_136776892.1">
    <property type="nucleotide sequence ID" value="NZ_SUPK01000002.1"/>
</dbReference>
<dbReference type="InterPro" id="IPR027417">
    <property type="entry name" value="P-loop_NTPase"/>
</dbReference>
<accession>A0A4U0FFA8</accession>
<dbReference type="EMBL" id="SUPK01000002">
    <property type="protein sequence ID" value="TJY43531.1"/>
    <property type="molecule type" value="Genomic_DNA"/>
</dbReference>
<gene>
    <name evidence="2" type="primary">mobB</name>
    <name evidence="2" type="ORF">E5161_06560</name>
</gene>
<protein>
    <submittedName>
        <fullName evidence="2">Molybdopterin-guanine dinucleotide biosynthesis protein B</fullName>
    </submittedName>
</protein>
<dbReference type="InterPro" id="IPR052539">
    <property type="entry name" value="MGD_biosynthesis_adapter"/>
</dbReference>
<organism evidence="2 3">
    <name type="scientific">Cohnella pontilimi</name>
    <dbReference type="NCBI Taxonomy" id="2564100"/>
    <lineage>
        <taxon>Bacteria</taxon>
        <taxon>Bacillati</taxon>
        <taxon>Bacillota</taxon>
        <taxon>Bacilli</taxon>
        <taxon>Bacillales</taxon>
        <taxon>Paenibacillaceae</taxon>
        <taxon>Cohnella</taxon>
    </lineage>
</organism>
<comment type="caution">
    <text evidence="2">The sequence shown here is derived from an EMBL/GenBank/DDBJ whole genome shotgun (WGS) entry which is preliminary data.</text>
</comment>
<evidence type="ECO:0000313" key="2">
    <source>
        <dbReference type="EMBL" id="TJY43531.1"/>
    </source>
</evidence>
<dbReference type="Proteomes" id="UP000309673">
    <property type="component" value="Unassembled WGS sequence"/>
</dbReference>
<dbReference type="GO" id="GO:0005525">
    <property type="term" value="F:GTP binding"/>
    <property type="evidence" value="ECO:0007669"/>
    <property type="project" value="InterPro"/>
</dbReference>
<feature type="domain" description="Molybdopterin-guanine dinucleotide biosynthesis protein B (MobB)" evidence="1">
    <location>
        <begin position="3"/>
        <end position="128"/>
    </location>
</feature>
<dbReference type="NCBIfam" id="TIGR00176">
    <property type="entry name" value="mobB"/>
    <property type="match status" value="1"/>
</dbReference>
<name>A0A4U0FFA8_9BACL</name>
<evidence type="ECO:0000259" key="1">
    <source>
        <dbReference type="Pfam" id="PF03205"/>
    </source>
</evidence>
<reference evidence="2 3" key="1">
    <citation type="submission" date="2019-04" db="EMBL/GenBank/DDBJ databases">
        <title>Cohnella sp. nov., isolated from soil.</title>
        <authorList>
            <person name="Kim W."/>
        </authorList>
    </citation>
    <scope>NUCLEOTIDE SEQUENCE [LARGE SCALE GENOMIC DNA]</scope>
    <source>
        <strain evidence="2 3">CAU 1483</strain>
    </source>
</reference>
<dbReference type="AlphaFoldDB" id="A0A4U0FFA8"/>
<dbReference type="GO" id="GO:0006777">
    <property type="term" value="P:Mo-molybdopterin cofactor biosynthetic process"/>
    <property type="evidence" value="ECO:0007669"/>
    <property type="project" value="InterPro"/>
</dbReference>
<evidence type="ECO:0000313" key="3">
    <source>
        <dbReference type="Proteomes" id="UP000309673"/>
    </source>
</evidence>
<dbReference type="Pfam" id="PF03205">
    <property type="entry name" value="MobB"/>
    <property type="match status" value="1"/>
</dbReference>
<dbReference type="CDD" id="cd03116">
    <property type="entry name" value="MobB"/>
    <property type="match status" value="1"/>
</dbReference>
<dbReference type="PANTHER" id="PTHR40072">
    <property type="entry name" value="MOLYBDOPTERIN-GUANINE DINUCLEOTIDE BIOSYNTHESIS ADAPTER PROTEIN-RELATED"/>
    <property type="match status" value="1"/>
</dbReference>
<dbReference type="Gene3D" id="3.40.50.300">
    <property type="entry name" value="P-loop containing nucleotide triphosphate hydrolases"/>
    <property type="match status" value="1"/>
</dbReference>
<proteinExistence type="predicted"/>
<dbReference type="SUPFAM" id="SSF52540">
    <property type="entry name" value="P-loop containing nucleoside triphosphate hydrolases"/>
    <property type="match status" value="1"/>
</dbReference>
<dbReference type="OrthoDB" id="9786803at2"/>
<sequence>MKVLQVVGYKDAGKTTLVSEIVRELSSRGLLVGTVKHNAHDHEPDIPGTDTWKHREAGAHATAMVSETRTLWRREVSTPLPDLIAAMQSADMNAVIVEGFKQSSYPKLVLLRGDEDVELLKLPGVMAAVMQQSATEAESMAQRAGIPVFRTDNRQFDSILRFVADWCMM</sequence>
<dbReference type="InterPro" id="IPR004435">
    <property type="entry name" value="MobB_dom"/>
</dbReference>